<dbReference type="PROSITE" id="PS50089">
    <property type="entry name" value="ZF_RING_2"/>
    <property type="match status" value="1"/>
</dbReference>
<feature type="compositionally biased region" description="Polar residues" evidence="5">
    <location>
        <begin position="118"/>
        <end position="138"/>
    </location>
</feature>
<dbReference type="GO" id="GO:0008270">
    <property type="term" value="F:zinc ion binding"/>
    <property type="evidence" value="ECO:0007669"/>
    <property type="project" value="UniProtKB-KW"/>
</dbReference>
<gene>
    <name evidence="7" type="ORF">CAMP_LOCUS16480</name>
</gene>
<dbReference type="Proteomes" id="UP001152747">
    <property type="component" value="Unassembled WGS sequence"/>
</dbReference>
<reference evidence="7" key="1">
    <citation type="submission" date="2022-11" db="EMBL/GenBank/DDBJ databases">
        <authorList>
            <person name="Kikuchi T."/>
        </authorList>
    </citation>
    <scope>NUCLEOTIDE SEQUENCE</scope>
    <source>
        <strain evidence="7">PS1010</strain>
    </source>
</reference>
<keyword evidence="1 3" id="KW-0863">Zinc-finger</keyword>
<dbReference type="SMART" id="SM00184">
    <property type="entry name" value="RING"/>
    <property type="match status" value="1"/>
</dbReference>
<evidence type="ECO:0000313" key="7">
    <source>
        <dbReference type="EMBL" id="CAI5453843.1"/>
    </source>
</evidence>
<evidence type="ECO:0000256" key="5">
    <source>
        <dbReference type="SAM" id="MobiDB-lite"/>
    </source>
</evidence>
<evidence type="ECO:0000256" key="3">
    <source>
        <dbReference type="PROSITE-ProRule" id="PRU00175"/>
    </source>
</evidence>
<dbReference type="OrthoDB" id="5829343at2759"/>
<evidence type="ECO:0000259" key="6">
    <source>
        <dbReference type="PROSITE" id="PS50089"/>
    </source>
</evidence>
<feature type="domain" description="RING-type" evidence="6">
    <location>
        <begin position="10"/>
        <end position="50"/>
    </location>
</feature>
<keyword evidence="8" id="KW-1185">Reference proteome</keyword>
<dbReference type="Pfam" id="PF14634">
    <property type="entry name" value="zf-RING_5"/>
    <property type="match status" value="1"/>
</dbReference>
<dbReference type="SUPFAM" id="SSF57850">
    <property type="entry name" value="RING/U-box"/>
    <property type="match status" value="1"/>
</dbReference>
<dbReference type="AlphaFoldDB" id="A0A9P1IX02"/>
<proteinExistence type="predicted"/>
<comment type="caution">
    <text evidence="7">The sequence shown here is derived from an EMBL/GenBank/DDBJ whole genome shotgun (WGS) entry which is preliminary data.</text>
</comment>
<sequence length="234" mass="27770">MSRSNVARECRICFSDYDLESHRPCVGQCGHSICEYCTERIETTNCPICNRRDAFRNKIINYHSLECLEEIRQEDRKKQEEEDAELARIAHELEMQCEEEMRRDYNKHHYEPPITGQFGLNRQRNASSPSTSLESGSNSRHHSTSAHRQVSPKMNWCSPYHMDHEQLQKRILSFIVEKHDDNDIVCDSMFYQEYPYKLPQLFSLHYFVSNYLTGKIRILKSIRGQIYYAPSQKY</sequence>
<evidence type="ECO:0000256" key="1">
    <source>
        <dbReference type="ARBA" id="ARBA00022771"/>
    </source>
</evidence>
<keyword evidence="2" id="KW-0862">Zinc</keyword>
<evidence type="ECO:0000313" key="8">
    <source>
        <dbReference type="Proteomes" id="UP001152747"/>
    </source>
</evidence>
<accession>A0A9P1IX02</accession>
<dbReference type="Gene3D" id="3.30.40.10">
    <property type="entry name" value="Zinc/RING finger domain, C3HC4 (zinc finger)"/>
    <property type="match status" value="1"/>
</dbReference>
<protein>
    <recommendedName>
        <fullName evidence="6">RING-type domain-containing protein</fullName>
    </recommendedName>
</protein>
<feature type="region of interest" description="Disordered" evidence="5">
    <location>
        <begin position="111"/>
        <end position="150"/>
    </location>
</feature>
<keyword evidence="4" id="KW-0175">Coiled coil</keyword>
<organism evidence="7 8">
    <name type="scientific">Caenorhabditis angaria</name>
    <dbReference type="NCBI Taxonomy" id="860376"/>
    <lineage>
        <taxon>Eukaryota</taxon>
        <taxon>Metazoa</taxon>
        <taxon>Ecdysozoa</taxon>
        <taxon>Nematoda</taxon>
        <taxon>Chromadorea</taxon>
        <taxon>Rhabditida</taxon>
        <taxon>Rhabditina</taxon>
        <taxon>Rhabditomorpha</taxon>
        <taxon>Rhabditoidea</taxon>
        <taxon>Rhabditidae</taxon>
        <taxon>Peloderinae</taxon>
        <taxon>Caenorhabditis</taxon>
    </lineage>
</organism>
<evidence type="ECO:0000256" key="4">
    <source>
        <dbReference type="SAM" id="Coils"/>
    </source>
</evidence>
<feature type="coiled-coil region" evidence="4">
    <location>
        <begin position="65"/>
        <end position="96"/>
    </location>
</feature>
<keyword evidence="1 3" id="KW-0479">Metal-binding</keyword>
<evidence type="ECO:0000256" key="2">
    <source>
        <dbReference type="ARBA" id="ARBA00022833"/>
    </source>
</evidence>
<dbReference type="InterPro" id="IPR013083">
    <property type="entry name" value="Znf_RING/FYVE/PHD"/>
</dbReference>
<dbReference type="EMBL" id="CANHGI010000005">
    <property type="protein sequence ID" value="CAI5453843.1"/>
    <property type="molecule type" value="Genomic_DNA"/>
</dbReference>
<name>A0A9P1IX02_9PELO</name>
<dbReference type="InterPro" id="IPR001841">
    <property type="entry name" value="Znf_RING"/>
</dbReference>